<dbReference type="EMBL" id="VTPC01090163">
    <property type="protein sequence ID" value="KAF2884488.1"/>
    <property type="molecule type" value="Genomic_DNA"/>
</dbReference>
<dbReference type="AlphaFoldDB" id="A0A8K0G3M3"/>
<comment type="caution">
    <text evidence="1">The sequence shown here is derived from an EMBL/GenBank/DDBJ whole genome shotgun (WGS) entry which is preliminary data.</text>
</comment>
<protein>
    <submittedName>
        <fullName evidence="1">Uncharacterized protein</fullName>
    </submittedName>
</protein>
<evidence type="ECO:0000313" key="1">
    <source>
        <dbReference type="EMBL" id="KAF2884488.1"/>
    </source>
</evidence>
<proteinExistence type="predicted"/>
<reference evidence="1" key="1">
    <citation type="submission" date="2019-08" db="EMBL/GenBank/DDBJ databases">
        <title>The genome of the North American firefly Photinus pyralis.</title>
        <authorList>
            <consortium name="Photinus pyralis genome working group"/>
            <person name="Fallon T.R."/>
            <person name="Sander Lower S.E."/>
            <person name="Weng J.-K."/>
        </authorList>
    </citation>
    <scope>NUCLEOTIDE SEQUENCE</scope>
    <source>
        <strain evidence="1">TRF0915ILg1</strain>
        <tissue evidence="1">Whole body</tissue>
    </source>
</reference>
<keyword evidence="2" id="KW-1185">Reference proteome</keyword>
<gene>
    <name evidence="1" type="ORF">ILUMI_21684</name>
</gene>
<dbReference type="OrthoDB" id="6776742at2759"/>
<dbReference type="Proteomes" id="UP000801492">
    <property type="component" value="Unassembled WGS sequence"/>
</dbReference>
<accession>A0A8K0G3M3</accession>
<evidence type="ECO:0000313" key="2">
    <source>
        <dbReference type="Proteomes" id="UP000801492"/>
    </source>
</evidence>
<organism evidence="1 2">
    <name type="scientific">Ignelater luminosus</name>
    <name type="common">Cucubano</name>
    <name type="synonym">Pyrophorus luminosus</name>
    <dbReference type="NCBI Taxonomy" id="2038154"/>
    <lineage>
        <taxon>Eukaryota</taxon>
        <taxon>Metazoa</taxon>
        <taxon>Ecdysozoa</taxon>
        <taxon>Arthropoda</taxon>
        <taxon>Hexapoda</taxon>
        <taxon>Insecta</taxon>
        <taxon>Pterygota</taxon>
        <taxon>Neoptera</taxon>
        <taxon>Endopterygota</taxon>
        <taxon>Coleoptera</taxon>
        <taxon>Polyphaga</taxon>
        <taxon>Elateriformia</taxon>
        <taxon>Elateroidea</taxon>
        <taxon>Elateridae</taxon>
        <taxon>Agrypninae</taxon>
        <taxon>Pyrophorini</taxon>
        <taxon>Ignelater</taxon>
    </lineage>
</organism>
<sequence>MEVMAIAKKNKILNIKRGDYVVKQDKNFKYLGTKLKQNGSIECELHGRIDSAIKAYGNWESVFREKGSIKDYQNSANNSAKLRIPQQSCNNCKFSLSYRHIEDTIRSFSGKDGCSTETWIDDFELELGLKEKLAKKMNSAELHQMLFQRNRHKNETLESVNGIPDHSNNKILLYEATSLKELKKKLEMIQFVKNTTEMAGRYWPFNLLRYPEATIVLMNLR</sequence>
<name>A0A8K0G3M3_IGNLU</name>